<feature type="binding site" evidence="16">
    <location>
        <position position="65"/>
    </location>
    <ligand>
        <name>substrate</name>
    </ligand>
</feature>
<name>A0A2M7Z795_9BACT</name>
<comment type="subcellular location">
    <subcellularLocation>
        <location evidence="1">Cell membrane</location>
        <topology evidence="1">Multi-pass membrane protein</topology>
    </subcellularLocation>
</comment>
<keyword evidence="12 19" id="KW-0472">Membrane</keyword>
<evidence type="ECO:0000256" key="14">
    <source>
        <dbReference type="ARBA" id="ARBA00023264"/>
    </source>
</evidence>
<keyword evidence="9 17" id="KW-0067">ATP-binding</keyword>
<gene>
    <name evidence="20" type="ORF">CO137_01495</name>
</gene>
<evidence type="ECO:0000256" key="12">
    <source>
        <dbReference type="ARBA" id="ARBA00023136"/>
    </source>
</evidence>
<dbReference type="AlphaFoldDB" id="A0A2M7Z795"/>
<dbReference type="GO" id="GO:0005524">
    <property type="term" value="F:ATP binding"/>
    <property type="evidence" value="ECO:0007669"/>
    <property type="project" value="UniProtKB-KW"/>
</dbReference>
<keyword evidence="8" id="KW-0418">Kinase</keyword>
<organism evidence="20 21">
    <name type="scientific">Candidatus Magasanikbacteria bacterium CG_4_9_14_3_um_filter_32_9</name>
    <dbReference type="NCBI Taxonomy" id="1974644"/>
    <lineage>
        <taxon>Bacteria</taxon>
        <taxon>Candidatus Magasanikiibacteriota</taxon>
    </lineage>
</organism>
<comment type="similarity">
    <text evidence="2">Belongs to the bacterial diacylglycerol kinase family.</text>
</comment>
<dbReference type="GO" id="GO:0016301">
    <property type="term" value="F:kinase activity"/>
    <property type="evidence" value="ECO:0007669"/>
    <property type="project" value="UniProtKB-KW"/>
</dbReference>
<sequence length="129" mass="14728">MSVKQFFTSLKNAKRGLTFVYKNEQNFRIQIFVSIFVLIALFIFSVKRTEVVVILLLITLVLILEILNSAVEKFADIVKPRLHEQVKIVKDILAAMVLFSAVSSGIIGLIIFLPYILDAFENYLDTFIN</sequence>
<keyword evidence="18" id="KW-0479">Metal-binding</keyword>
<evidence type="ECO:0000256" key="11">
    <source>
        <dbReference type="ARBA" id="ARBA00023098"/>
    </source>
</evidence>
<evidence type="ECO:0000256" key="9">
    <source>
        <dbReference type="ARBA" id="ARBA00022840"/>
    </source>
</evidence>
<evidence type="ECO:0000256" key="19">
    <source>
        <dbReference type="SAM" id="Phobius"/>
    </source>
</evidence>
<dbReference type="Proteomes" id="UP000230843">
    <property type="component" value="Unassembled WGS sequence"/>
</dbReference>
<keyword evidence="4" id="KW-0444">Lipid biosynthesis</keyword>
<keyword evidence="6 19" id="KW-0812">Transmembrane</keyword>
<keyword evidence="3" id="KW-1003">Cell membrane</keyword>
<feature type="binding site" evidence="17">
    <location>
        <position position="24"/>
    </location>
    <ligand>
        <name>ATP</name>
        <dbReference type="ChEBI" id="CHEBI:30616"/>
    </ligand>
</feature>
<evidence type="ECO:0000256" key="13">
    <source>
        <dbReference type="ARBA" id="ARBA00023209"/>
    </source>
</evidence>
<feature type="binding site" evidence="18">
    <location>
        <position position="24"/>
    </location>
    <ligand>
        <name>a divalent metal cation</name>
        <dbReference type="ChEBI" id="CHEBI:60240"/>
    </ligand>
</feature>
<keyword evidence="5" id="KW-0808">Transferase</keyword>
<keyword evidence="7 17" id="KW-0547">Nucleotide-binding</keyword>
<keyword evidence="13" id="KW-0594">Phospholipid biosynthesis</keyword>
<evidence type="ECO:0000256" key="6">
    <source>
        <dbReference type="ARBA" id="ARBA00022692"/>
    </source>
</evidence>
<dbReference type="InterPro" id="IPR000829">
    <property type="entry name" value="DAGK"/>
</dbReference>
<evidence type="ECO:0000256" key="7">
    <source>
        <dbReference type="ARBA" id="ARBA00022741"/>
    </source>
</evidence>
<feature type="transmembrane region" description="Helical" evidence="19">
    <location>
        <begin position="92"/>
        <end position="117"/>
    </location>
</feature>
<dbReference type="PANTHER" id="PTHR34299:SF1">
    <property type="entry name" value="DIACYLGLYCEROL KINASE"/>
    <property type="match status" value="1"/>
</dbReference>
<evidence type="ECO:0000256" key="8">
    <source>
        <dbReference type="ARBA" id="ARBA00022777"/>
    </source>
</evidence>
<dbReference type="PANTHER" id="PTHR34299">
    <property type="entry name" value="DIACYLGLYCEROL KINASE"/>
    <property type="match status" value="1"/>
</dbReference>
<dbReference type="InterPro" id="IPR036945">
    <property type="entry name" value="DAGK_sf"/>
</dbReference>
<evidence type="ECO:0000256" key="3">
    <source>
        <dbReference type="ARBA" id="ARBA00022475"/>
    </source>
</evidence>
<evidence type="ECO:0000256" key="4">
    <source>
        <dbReference type="ARBA" id="ARBA00022516"/>
    </source>
</evidence>
<evidence type="ECO:0000256" key="1">
    <source>
        <dbReference type="ARBA" id="ARBA00004651"/>
    </source>
</evidence>
<comment type="cofactor">
    <cofactor evidence="18">
        <name>Mg(2+)</name>
        <dbReference type="ChEBI" id="CHEBI:18420"/>
    </cofactor>
    <text evidence="18">Mn(2+), Zn(2+), Cd(2+) and Co(2+) support activity to lesser extents.</text>
</comment>
<comment type="caution">
    <text evidence="20">The sequence shown here is derived from an EMBL/GenBank/DDBJ whole genome shotgun (WGS) entry which is preliminary data.</text>
</comment>
<keyword evidence="11" id="KW-0443">Lipid metabolism</keyword>
<feature type="binding site" evidence="18">
    <location>
        <position position="72"/>
    </location>
    <ligand>
        <name>a divalent metal cation</name>
        <dbReference type="ChEBI" id="CHEBI:60240"/>
    </ligand>
</feature>
<feature type="binding site" evidence="17">
    <location>
        <begin position="90"/>
        <end position="91"/>
    </location>
    <ligand>
        <name>ATP</name>
        <dbReference type="ChEBI" id="CHEBI:30616"/>
    </ligand>
</feature>
<dbReference type="Pfam" id="PF01219">
    <property type="entry name" value="DAGK_prokar"/>
    <property type="match status" value="1"/>
</dbReference>
<keyword evidence="10 19" id="KW-1133">Transmembrane helix</keyword>
<dbReference type="Gene3D" id="1.10.287.3610">
    <property type="match status" value="1"/>
</dbReference>
<proteinExistence type="inferred from homology"/>
<accession>A0A2M7Z795</accession>
<evidence type="ECO:0000256" key="2">
    <source>
        <dbReference type="ARBA" id="ARBA00005967"/>
    </source>
</evidence>
<feature type="active site" description="Proton acceptor" evidence="15">
    <location>
        <position position="65"/>
    </location>
</feature>
<evidence type="ECO:0000256" key="18">
    <source>
        <dbReference type="PIRSR" id="PIRSR600829-4"/>
    </source>
</evidence>
<evidence type="ECO:0000256" key="16">
    <source>
        <dbReference type="PIRSR" id="PIRSR600829-2"/>
    </source>
</evidence>
<feature type="transmembrane region" description="Helical" evidence="19">
    <location>
        <begin position="27"/>
        <end position="46"/>
    </location>
</feature>
<evidence type="ECO:0008006" key="22">
    <source>
        <dbReference type="Google" id="ProtNLM"/>
    </source>
</evidence>
<dbReference type="EMBL" id="PFVJ01000033">
    <property type="protein sequence ID" value="PJA89955.1"/>
    <property type="molecule type" value="Genomic_DNA"/>
</dbReference>
<protein>
    <recommendedName>
        <fullName evidence="22">Diacylglycerol kinase</fullName>
    </recommendedName>
</protein>
<dbReference type="GO" id="GO:0005886">
    <property type="term" value="C:plasma membrane"/>
    <property type="evidence" value="ECO:0007669"/>
    <property type="project" value="UniProtKB-SubCell"/>
</dbReference>
<dbReference type="CDD" id="cd14263">
    <property type="entry name" value="DAGK_IM_like"/>
    <property type="match status" value="1"/>
</dbReference>
<evidence type="ECO:0000256" key="15">
    <source>
        <dbReference type="PIRSR" id="PIRSR600829-1"/>
    </source>
</evidence>
<reference evidence="21" key="1">
    <citation type="submission" date="2017-09" db="EMBL/GenBank/DDBJ databases">
        <title>Depth-based differentiation of microbial function through sediment-hosted aquifers and enrichment of novel symbionts in the deep terrestrial subsurface.</title>
        <authorList>
            <person name="Probst A.J."/>
            <person name="Ladd B."/>
            <person name="Jarett J.K."/>
            <person name="Geller-Mcgrath D.E."/>
            <person name="Sieber C.M.K."/>
            <person name="Emerson J.B."/>
            <person name="Anantharaman K."/>
            <person name="Thomas B.C."/>
            <person name="Malmstrom R."/>
            <person name="Stieglmeier M."/>
            <person name="Klingl A."/>
            <person name="Woyke T."/>
            <person name="Ryan C.M."/>
            <person name="Banfield J.F."/>
        </authorList>
    </citation>
    <scope>NUCLEOTIDE SEQUENCE [LARGE SCALE GENOMIC DNA]</scope>
</reference>
<dbReference type="GO" id="GO:0046872">
    <property type="term" value="F:metal ion binding"/>
    <property type="evidence" value="ECO:0007669"/>
    <property type="project" value="UniProtKB-KW"/>
</dbReference>
<feature type="transmembrane region" description="Helical" evidence="19">
    <location>
        <begin position="52"/>
        <end position="71"/>
    </location>
</feature>
<keyword evidence="18" id="KW-0460">Magnesium</keyword>
<evidence type="ECO:0000256" key="5">
    <source>
        <dbReference type="ARBA" id="ARBA00022679"/>
    </source>
</evidence>
<evidence type="ECO:0000256" key="10">
    <source>
        <dbReference type="ARBA" id="ARBA00022989"/>
    </source>
</evidence>
<feature type="binding site" evidence="17">
    <location>
        <position position="72"/>
    </location>
    <ligand>
        <name>ATP</name>
        <dbReference type="ChEBI" id="CHEBI:30616"/>
    </ligand>
</feature>
<dbReference type="GO" id="GO:0008654">
    <property type="term" value="P:phospholipid biosynthetic process"/>
    <property type="evidence" value="ECO:0007669"/>
    <property type="project" value="UniProtKB-KW"/>
</dbReference>
<keyword evidence="14" id="KW-1208">Phospholipid metabolism</keyword>
<evidence type="ECO:0000256" key="17">
    <source>
        <dbReference type="PIRSR" id="PIRSR600829-3"/>
    </source>
</evidence>
<evidence type="ECO:0000313" key="20">
    <source>
        <dbReference type="EMBL" id="PJA89955.1"/>
    </source>
</evidence>
<evidence type="ECO:0000313" key="21">
    <source>
        <dbReference type="Proteomes" id="UP000230843"/>
    </source>
</evidence>